<feature type="compositionally biased region" description="Polar residues" evidence="1">
    <location>
        <begin position="36"/>
        <end position="47"/>
    </location>
</feature>
<gene>
    <name evidence="2" type="ORF">C487_11846</name>
</gene>
<dbReference type="EMBL" id="AOII01000072">
    <property type="protein sequence ID" value="ELY76154.1"/>
    <property type="molecule type" value="Genomic_DNA"/>
</dbReference>
<dbReference type="AlphaFoldDB" id="L9YPW3"/>
<protein>
    <submittedName>
        <fullName evidence="2">Uncharacterized protein</fullName>
    </submittedName>
</protein>
<evidence type="ECO:0000313" key="3">
    <source>
        <dbReference type="Proteomes" id="UP000011618"/>
    </source>
</evidence>
<dbReference type="Proteomes" id="UP000011618">
    <property type="component" value="Unassembled WGS sequence"/>
</dbReference>
<reference evidence="2 3" key="1">
    <citation type="journal article" date="2014" name="PLoS Genet.">
        <title>Phylogenetically driven sequencing of extremely halophilic archaea reveals strategies for static and dynamic osmo-response.</title>
        <authorList>
            <person name="Becker E.A."/>
            <person name="Seitzer P.M."/>
            <person name="Tritt A."/>
            <person name="Larsen D."/>
            <person name="Krusor M."/>
            <person name="Yao A.I."/>
            <person name="Wu D."/>
            <person name="Madern D."/>
            <person name="Eisen J.A."/>
            <person name="Darling A.E."/>
            <person name="Facciotti M.T."/>
        </authorList>
    </citation>
    <scope>NUCLEOTIDE SEQUENCE [LARGE SCALE GENOMIC DNA]</scope>
    <source>
        <strain evidence="2 3">DSM 3751</strain>
    </source>
</reference>
<proteinExistence type="predicted"/>
<evidence type="ECO:0000313" key="2">
    <source>
        <dbReference type="EMBL" id="ELY76154.1"/>
    </source>
</evidence>
<feature type="non-terminal residue" evidence="2">
    <location>
        <position position="1"/>
    </location>
</feature>
<comment type="caution">
    <text evidence="2">The sequence shown here is derived from an EMBL/GenBank/DDBJ whole genome shotgun (WGS) entry which is preliminary data.</text>
</comment>
<organism evidence="2 3">
    <name type="scientific">Natrinema pallidum DSM 3751</name>
    <dbReference type="NCBI Taxonomy" id="1227495"/>
    <lineage>
        <taxon>Archaea</taxon>
        <taxon>Methanobacteriati</taxon>
        <taxon>Methanobacteriota</taxon>
        <taxon>Stenosarchaea group</taxon>
        <taxon>Halobacteria</taxon>
        <taxon>Halobacteriales</taxon>
        <taxon>Natrialbaceae</taxon>
        <taxon>Natrinema</taxon>
    </lineage>
</organism>
<dbReference type="eggNOG" id="arCOG02264">
    <property type="taxonomic scope" value="Archaea"/>
</dbReference>
<name>L9YPW3_9EURY</name>
<evidence type="ECO:0000256" key="1">
    <source>
        <dbReference type="SAM" id="MobiDB-lite"/>
    </source>
</evidence>
<accession>L9YPW3</accession>
<sequence length="47" mass="5171">LRDVYKRQEEISPHSDAGVTVEVQYVVTQQRGGNGDQQVAVRSTDGP</sequence>
<feature type="region of interest" description="Disordered" evidence="1">
    <location>
        <begin position="28"/>
        <end position="47"/>
    </location>
</feature>